<organism evidence="5 6">
    <name type="scientific">Halomonas salipaludis</name>
    <dbReference type="NCBI Taxonomy" id="2032625"/>
    <lineage>
        <taxon>Bacteria</taxon>
        <taxon>Pseudomonadati</taxon>
        <taxon>Pseudomonadota</taxon>
        <taxon>Gammaproteobacteria</taxon>
        <taxon>Oceanospirillales</taxon>
        <taxon>Halomonadaceae</taxon>
        <taxon>Halomonas</taxon>
    </lineage>
</organism>
<evidence type="ECO:0000259" key="4">
    <source>
        <dbReference type="PROSITE" id="PS50893"/>
    </source>
</evidence>
<keyword evidence="2" id="KW-0547">Nucleotide-binding</keyword>
<comment type="caution">
    <text evidence="5">The sequence shown here is derived from an EMBL/GenBank/DDBJ whole genome shotgun (WGS) entry which is preliminary data.</text>
</comment>
<dbReference type="RefSeq" id="WP_095620654.1">
    <property type="nucleotide sequence ID" value="NZ_NSKB01000003.1"/>
</dbReference>
<evidence type="ECO:0000313" key="6">
    <source>
        <dbReference type="Proteomes" id="UP000217771"/>
    </source>
</evidence>
<dbReference type="GO" id="GO:0016887">
    <property type="term" value="F:ATP hydrolysis activity"/>
    <property type="evidence" value="ECO:0007669"/>
    <property type="project" value="InterPro"/>
</dbReference>
<keyword evidence="1" id="KW-0813">Transport</keyword>
<accession>A0A2A2EVP6</accession>
<dbReference type="InterPro" id="IPR003439">
    <property type="entry name" value="ABC_transporter-like_ATP-bd"/>
</dbReference>
<name>A0A2A2EVP6_9GAMM</name>
<dbReference type="CDD" id="cd03219">
    <property type="entry name" value="ABC_Mj1267_LivG_branched"/>
    <property type="match status" value="1"/>
</dbReference>
<evidence type="ECO:0000256" key="2">
    <source>
        <dbReference type="ARBA" id="ARBA00022741"/>
    </source>
</evidence>
<keyword evidence="3 5" id="KW-0067">ATP-binding</keyword>
<reference evidence="5 6" key="1">
    <citation type="submission" date="2017-08" db="EMBL/GenBank/DDBJ databases">
        <title>Halomonas alkalisoli sp. nov., isolated from saline alkaline soil.</title>
        <authorList>
            <person name="Wang D."/>
            <person name="Zhang G."/>
        </authorList>
    </citation>
    <scope>NUCLEOTIDE SEQUENCE [LARGE SCALE GENOMIC DNA]</scope>
    <source>
        <strain evidence="5 6">WRN001</strain>
    </source>
</reference>
<dbReference type="Proteomes" id="UP000217771">
    <property type="component" value="Unassembled WGS sequence"/>
</dbReference>
<evidence type="ECO:0000313" key="5">
    <source>
        <dbReference type="EMBL" id="PAU77491.1"/>
    </source>
</evidence>
<dbReference type="Gene3D" id="3.40.50.300">
    <property type="entry name" value="P-loop containing nucleotide triphosphate hydrolases"/>
    <property type="match status" value="1"/>
</dbReference>
<dbReference type="GO" id="GO:0005886">
    <property type="term" value="C:plasma membrane"/>
    <property type="evidence" value="ECO:0007669"/>
    <property type="project" value="TreeGrafter"/>
</dbReference>
<dbReference type="AlphaFoldDB" id="A0A2A2EVP6"/>
<proteinExistence type="predicted"/>
<dbReference type="Pfam" id="PF00005">
    <property type="entry name" value="ABC_tran"/>
    <property type="match status" value="1"/>
</dbReference>
<dbReference type="EMBL" id="NSKB01000003">
    <property type="protein sequence ID" value="PAU77491.1"/>
    <property type="molecule type" value="Genomic_DNA"/>
</dbReference>
<dbReference type="PANTHER" id="PTHR45772:SF9">
    <property type="entry name" value="CONSERVED COMPONENT OF ABC TRANSPORTER FOR NATURAL AMINO ACIDS"/>
    <property type="match status" value="1"/>
</dbReference>
<protein>
    <submittedName>
        <fullName evidence="5">ABC transporter ATP-binding protein</fullName>
    </submittedName>
</protein>
<dbReference type="InterPro" id="IPR027417">
    <property type="entry name" value="P-loop_NTPase"/>
</dbReference>
<evidence type="ECO:0000256" key="1">
    <source>
        <dbReference type="ARBA" id="ARBA00022448"/>
    </source>
</evidence>
<dbReference type="PANTHER" id="PTHR45772">
    <property type="entry name" value="CONSERVED COMPONENT OF ABC TRANSPORTER FOR NATURAL AMINO ACIDS-RELATED"/>
    <property type="match status" value="1"/>
</dbReference>
<dbReference type="SMART" id="SM00382">
    <property type="entry name" value="AAA"/>
    <property type="match status" value="1"/>
</dbReference>
<dbReference type="OrthoDB" id="9778870at2"/>
<dbReference type="GO" id="GO:0005524">
    <property type="term" value="F:ATP binding"/>
    <property type="evidence" value="ECO:0007669"/>
    <property type="project" value="UniProtKB-KW"/>
</dbReference>
<keyword evidence="6" id="KW-1185">Reference proteome</keyword>
<feature type="domain" description="ABC transporter" evidence="4">
    <location>
        <begin position="5"/>
        <end position="247"/>
    </location>
</feature>
<evidence type="ECO:0000256" key="3">
    <source>
        <dbReference type="ARBA" id="ARBA00022840"/>
    </source>
</evidence>
<dbReference type="SUPFAM" id="SSF52540">
    <property type="entry name" value="P-loop containing nucleoside triphosphate hydrolases"/>
    <property type="match status" value="1"/>
</dbReference>
<sequence>MTEILKTQGLSRYFGAVTAAEDINVTITQGEIVGVIGANGAGKTTFINMVTGYLPPSEGSIFFDGRPIKGLGPRKLMREGLARSFQIPQLFLELPVIDNLAIALSAAQNDHLQMLRPVRTTKRLAAADDILEQMGITQYRDEMVTAMPQGARKLLDIAIAMLGNPKMLLLDEPTSGVSMEEKHALMDTVMEIVKRRSLTVLFVEHDMEIVQKYVTRVMAFASGVVIKDGPVEEVLADEQVQTLVTGKRRHTSTATEQGDV</sequence>
<dbReference type="InterPro" id="IPR051120">
    <property type="entry name" value="ABC_AA/LPS_Transport"/>
</dbReference>
<dbReference type="InterPro" id="IPR003593">
    <property type="entry name" value="AAA+_ATPase"/>
</dbReference>
<gene>
    <name evidence="5" type="ORF">CK498_09705</name>
</gene>
<dbReference type="PROSITE" id="PS50893">
    <property type="entry name" value="ABC_TRANSPORTER_2"/>
    <property type="match status" value="1"/>
</dbReference>